<dbReference type="AlphaFoldDB" id="A0A4Y2HVZ6"/>
<organism evidence="1 2">
    <name type="scientific">Araneus ventricosus</name>
    <name type="common">Orbweaver spider</name>
    <name type="synonym">Epeira ventricosa</name>
    <dbReference type="NCBI Taxonomy" id="182803"/>
    <lineage>
        <taxon>Eukaryota</taxon>
        <taxon>Metazoa</taxon>
        <taxon>Ecdysozoa</taxon>
        <taxon>Arthropoda</taxon>
        <taxon>Chelicerata</taxon>
        <taxon>Arachnida</taxon>
        <taxon>Araneae</taxon>
        <taxon>Araneomorphae</taxon>
        <taxon>Entelegynae</taxon>
        <taxon>Araneoidea</taxon>
        <taxon>Araneidae</taxon>
        <taxon>Araneus</taxon>
    </lineage>
</organism>
<proteinExistence type="predicted"/>
<protein>
    <submittedName>
        <fullName evidence="1">Uncharacterized protein</fullName>
    </submittedName>
</protein>
<dbReference type="EMBL" id="BGPR01002195">
    <property type="protein sequence ID" value="GBM69453.1"/>
    <property type="molecule type" value="Genomic_DNA"/>
</dbReference>
<dbReference type="Proteomes" id="UP000499080">
    <property type="component" value="Unassembled WGS sequence"/>
</dbReference>
<evidence type="ECO:0000313" key="2">
    <source>
        <dbReference type="Proteomes" id="UP000499080"/>
    </source>
</evidence>
<sequence length="133" mass="15253">MSTGPPSCSESNCGITVQQTVIIQNHMEQSRILSQILSVRHQPNPVTLLPIFNFKGTANEQANNFGFQLTKCHKVIIVNEMKSLFNAVLYYDYKSKCAFPSHYWGPADVNFGNENIRNEIFCYVYHKSKQKEF</sequence>
<name>A0A4Y2HVZ6_ARAVE</name>
<reference evidence="1 2" key="1">
    <citation type="journal article" date="2019" name="Sci. Rep.">
        <title>Orb-weaving spider Araneus ventricosus genome elucidates the spidroin gene catalogue.</title>
        <authorList>
            <person name="Kono N."/>
            <person name="Nakamura H."/>
            <person name="Ohtoshi R."/>
            <person name="Moran D.A.P."/>
            <person name="Shinohara A."/>
            <person name="Yoshida Y."/>
            <person name="Fujiwara M."/>
            <person name="Mori M."/>
            <person name="Tomita M."/>
            <person name="Arakawa K."/>
        </authorList>
    </citation>
    <scope>NUCLEOTIDE SEQUENCE [LARGE SCALE GENOMIC DNA]</scope>
</reference>
<keyword evidence="2" id="KW-1185">Reference proteome</keyword>
<comment type="caution">
    <text evidence="1">The sequence shown here is derived from an EMBL/GenBank/DDBJ whole genome shotgun (WGS) entry which is preliminary data.</text>
</comment>
<evidence type="ECO:0000313" key="1">
    <source>
        <dbReference type="EMBL" id="GBM69453.1"/>
    </source>
</evidence>
<gene>
    <name evidence="1" type="ORF">AVEN_140894_1</name>
</gene>
<accession>A0A4Y2HVZ6</accession>